<dbReference type="SUPFAM" id="SSF51445">
    <property type="entry name" value="(Trans)glycosidases"/>
    <property type="match status" value="1"/>
</dbReference>
<dbReference type="InterPro" id="IPR045857">
    <property type="entry name" value="O16G_dom_2"/>
</dbReference>
<comment type="similarity">
    <text evidence="1">Belongs to the glycosyl hydrolase 13 family.</text>
</comment>
<evidence type="ECO:0000313" key="3">
    <source>
        <dbReference type="EMBL" id="UXY17545.1"/>
    </source>
</evidence>
<dbReference type="Proteomes" id="UP001061298">
    <property type="component" value="Chromosome"/>
</dbReference>
<reference evidence="3" key="1">
    <citation type="submission" date="2022-10" db="EMBL/GenBank/DDBJ databases">
        <authorList>
            <person name="Mo P."/>
        </authorList>
    </citation>
    <scope>NUCLEOTIDE SEQUENCE</scope>
    <source>
        <strain evidence="3">HUAS 13-4</strain>
    </source>
</reference>
<dbReference type="Gene3D" id="3.20.20.80">
    <property type="entry name" value="Glycosidases"/>
    <property type="match status" value="1"/>
</dbReference>
<dbReference type="InterPro" id="IPR006047">
    <property type="entry name" value="GH13_cat_dom"/>
</dbReference>
<evidence type="ECO:0000313" key="4">
    <source>
        <dbReference type="Proteomes" id="UP001061298"/>
    </source>
</evidence>
<dbReference type="InterPro" id="IPR017853">
    <property type="entry name" value="GH"/>
</dbReference>
<dbReference type="GO" id="GO:0016787">
    <property type="term" value="F:hydrolase activity"/>
    <property type="evidence" value="ECO:0007669"/>
    <property type="project" value="UniProtKB-KW"/>
</dbReference>
<name>A0ABY6DT52_9ACTN</name>
<dbReference type="SMART" id="SM00642">
    <property type="entry name" value="Aamy"/>
    <property type="match status" value="1"/>
</dbReference>
<protein>
    <submittedName>
        <fullName evidence="3">Glycoside hydrolase family 13 protein</fullName>
    </submittedName>
</protein>
<organism evidence="3 4">
    <name type="scientific">Streptomyces cynarae</name>
    <dbReference type="NCBI Taxonomy" id="2981134"/>
    <lineage>
        <taxon>Bacteria</taxon>
        <taxon>Bacillati</taxon>
        <taxon>Actinomycetota</taxon>
        <taxon>Actinomycetes</taxon>
        <taxon>Kitasatosporales</taxon>
        <taxon>Streptomycetaceae</taxon>
        <taxon>Streptomyces</taxon>
    </lineage>
</organism>
<dbReference type="EMBL" id="CP106793">
    <property type="protein sequence ID" value="UXY17545.1"/>
    <property type="molecule type" value="Genomic_DNA"/>
</dbReference>
<gene>
    <name evidence="3" type="ORF">N8I84_01280</name>
</gene>
<dbReference type="RefSeq" id="WP_263227482.1">
    <property type="nucleotide sequence ID" value="NZ_CP106793.1"/>
</dbReference>
<dbReference type="Gene3D" id="3.90.400.10">
    <property type="entry name" value="Oligo-1,6-glucosidase, Domain 2"/>
    <property type="match status" value="1"/>
</dbReference>
<keyword evidence="3" id="KW-0378">Hydrolase</keyword>
<feature type="domain" description="Glycosyl hydrolase family 13 catalytic" evidence="2">
    <location>
        <begin position="31"/>
        <end position="438"/>
    </location>
</feature>
<dbReference type="PANTHER" id="PTHR10357:SF179">
    <property type="entry name" value="NEUTRAL AND BASIC AMINO ACID TRANSPORT PROTEIN RBAT"/>
    <property type="match status" value="1"/>
</dbReference>
<evidence type="ECO:0000259" key="2">
    <source>
        <dbReference type="SMART" id="SM00642"/>
    </source>
</evidence>
<sequence>MPTPPAPAAGAPDTSAAPDAEPWWRHAVIYQIYVRSFADSDGDGVGDLPGATSRLAHIAALGADAVWLTPFYRSPMADGGYDIADHRDVDPVFGTLTDADDLVAEAHRLGLRVIFDVVPNHTSDQHPWFREALASAPGSPERARYIFRDGKGPGGSLPPSDWQSVFGGSAWQRAPDGQWYLHLFAPEQPDLDWRHPEVRADFYSILQFWLDRGVDGFRIDVAHGMAKDLADPLRDLGPVQVHHGIVGAGANGSHPLWDRDEVHDILRSWRALLDTYEPPRAAVAESWAEGPRRLLYTRPDELHQAFNFDFLQAPWEAAGLRRVVDASLAAAHAVGAAPTWVLSNHDVIRHASRLALPPETDPNAWLGSGGTQPPVDSATAQRRARAAALLLLALPGAAYLYQGEELGLPEVGDLPDDVLQDPVWVRSRGVRKGRDGCRVPIPWQRSGPSLGFSSAAPWLPQPADWSERSVAAQSDDPDSVLSLYRTALSLRRRYGGDGELAWLQPDSAAEALAFRRDTGLVCTVNLGSKALPLPKGDVLLASGHLDKDQSGRQMIPADTAVWLLSQPADRTRQREGCAR</sequence>
<dbReference type="PANTHER" id="PTHR10357">
    <property type="entry name" value="ALPHA-AMYLASE FAMILY MEMBER"/>
    <property type="match status" value="1"/>
</dbReference>
<dbReference type="CDD" id="cd11332">
    <property type="entry name" value="AmyAc_OligoGlu_TS"/>
    <property type="match status" value="1"/>
</dbReference>
<evidence type="ECO:0000256" key="1">
    <source>
        <dbReference type="ARBA" id="ARBA00008061"/>
    </source>
</evidence>
<keyword evidence="4" id="KW-1185">Reference proteome</keyword>
<proteinExistence type="inferred from homology"/>
<accession>A0ABY6DT52</accession>
<dbReference type="Pfam" id="PF00128">
    <property type="entry name" value="Alpha-amylase"/>
    <property type="match status" value="1"/>
</dbReference>